<evidence type="ECO:0008006" key="3">
    <source>
        <dbReference type="Google" id="ProtNLM"/>
    </source>
</evidence>
<dbReference type="Proteomes" id="UP000182725">
    <property type="component" value="Unassembled WGS sequence"/>
</dbReference>
<proteinExistence type="predicted"/>
<organism evidence="1 2">
    <name type="scientific">Arthrobacter alpinus</name>
    <dbReference type="NCBI Taxonomy" id="656366"/>
    <lineage>
        <taxon>Bacteria</taxon>
        <taxon>Bacillati</taxon>
        <taxon>Actinomycetota</taxon>
        <taxon>Actinomycetes</taxon>
        <taxon>Micrococcales</taxon>
        <taxon>Micrococcaceae</taxon>
        <taxon>Arthrobacter</taxon>
    </lineage>
</organism>
<evidence type="ECO:0000313" key="1">
    <source>
        <dbReference type="EMBL" id="SEE25928.1"/>
    </source>
</evidence>
<reference evidence="1 2" key="1">
    <citation type="submission" date="2016-10" db="EMBL/GenBank/DDBJ databases">
        <authorList>
            <person name="de Groot N.N."/>
        </authorList>
    </citation>
    <scope>NUCLEOTIDE SEQUENCE [LARGE SCALE GENOMIC DNA]</scope>
    <source>
        <strain evidence="1 2">DSM 22274</strain>
    </source>
</reference>
<evidence type="ECO:0000313" key="2">
    <source>
        <dbReference type="Proteomes" id="UP000182725"/>
    </source>
</evidence>
<dbReference type="EMBL" id="FNTV01000001">
    <property type="protein sequence ID" value="SEE25928.1"/>
    <property type="molecule type" value="Genomic_DNA"/>
</dbReference>
<name>A0A1H5HF78_9MICC</name>
<dbReference type="AlphaFoldDB" id="A0A1H5HF78"/>
<protein>
    <recommendedName>
        <fullName evidence="3">HNH endonuclease</fullName>
    </recommendedName>
</protein>
<accession>A0A1H5HF78</accession>
<sequence length="107" mass="11948">MSEVVVLLTASGIYNPPWSGRRAKNALVRVKAQGRKDKTPCCICRQPIDYSLEYPHPQTCSVQHVRSQKMYPHLRWDPSNWAPSHLDCNKSAGYTADTGMGVTSEDG</sequence>
<dbReference type="Gene3D" id="1.10.30.50">
    <property type="match status" value="1"/>
</dbReference>
<gene>
    <name evidence="1" type="ORF">SAMN04489740_0987</name>
</gene>